<accession>A0A3L6PB74</accession>
<dbReference type="STRING" id="4540.A0A3L6PB74"/>
<organism evidence="2 3">
    <name type="scientific">Panicum miliaceum</name>
    <name type="common">Proso millet</name>
    <name type="synonym">Broomcorn millet</name>
    <dbReference type="NCBI Taxonomy" id="4540"/>
    <lineage>
        <taxon>Eukaryota</taxon>
        <taxon>Viridiplantae</taxon>
        <taxon>Streptophyta</taxon>
        <taxon>Embryophyta</taxon>
        <taxon>Tracheophyta</taxon>
        <taxon>Spermatophyta</taxon>
        <taxon>Magnoliopsida</taxon>
        <taxon>Liliopsida</taxon>
        <taxon>Poales</taxon>
        <taxon>Poaceae</taxon>
        <taxon>PACMAD clade</taxon>
        <taxon>Panicoideae</taxon>
        <taxon>Panicodae</taxon>
        <taxon>Paniceae</taxon>
        <taxon>Panicinae</taxon>
        <taxon>Panicum</taxon>
        <taxon>Panicum sect. Panicum</taxon>
    </lineage>
</organism>
<sequence>MGAGNYTTRSLYREMTFGGVRDEPMIDLWGCKVPVKVQIFVWMVFHDRIQATAQLKKRKWRGSDKCKLCDHLETTSHIIFQCSIALFLWIYIKENLNLTTNPLDCDSMYQDLLSALPAKKRKMFFAIFAGAMWTLWKIRNDFVFNDKLLAAPEAAVYKLLANLKNWKILTREEDQPTWKEFMAKLEAGVQR</sequence>
<protein>
    <recommendedName>
        <fullName evidence="1">Reverse transcriptase zinc-binding domain-containing protein</fullName>
    </recommendedName>
</protein>
<keyword evidence="3" id="KW-1185">Reference proteome</keyword>
<name>A0A3L6PB74_PANMI</name>
<feature type="domain" description="Reverse transcriptase zinc-binding" evidence="1">
    <location>
        <begin position="6"/>
        <end position="89"/>
    </location>
</feature>
<evidence type="ECO:0000313" key="3">
    <source>
        <dbReference type="Proteomes" id="UP000275267"/>
    </source>
</evidence>
<dbReference type="InterPro" id="IPR026960">
    <property type="entry name" value="RVT-Znf"/>
</dbReference>
<dbReference type="EMBL" id="PQIB02000018">
    <property type="protein sequence ID" value="RLM54773.1"/>
    <property type="molecule type" value="Genomic_DNA"/>
</dbReference>
<comment type="caution">
    <text evidence="2">The sequence shown here is derived from an EMBL/GenBank/DDBJ whole genome shotgun (WGS) entry which is preliminary data.</text>
</comment>
<dbReference type="Proteomes" id="UP000275267">
    <property type="component" value="Unassembled WGS sequence"/>
</dbReference>
<proteinExistence type="predicted"/>
<dbReference type="OrthoDB" id="694177at2759"/>
<dbReference type="Pfam" id="PF13966">
    <property type="entry name" value="zf-RVT"/>
    <property type="match status" value="1"/>
</dbReference>
<dbReference type="AlphaFoldDB" id="A0A3L6PB74"/>
<gene>
    <name evidence="2" type="ORF">C2845_PM10G18540</name>
</gene>
<evidence type="ECO:0000259" key="1">
    <source>
        <dbReference type="Pfam" id="PF13966"/>
    </source>
</evidence>
<evidence type="ECO:0000313" key="2">
    <source>
        <dbReference type="EMBL" id="RLM54773.1"/>
    </source>
</evidence>
<reference evidence="3" key="1">
    <citation type="journal article" date="2019" name="Nat. Commun.">
        <title>The genome of broomcorn millet.</title>
        <authorList>
            <person name="Zou C."/>
            <person name="Miki D."/>
            <person name="Li D."/>
            <person name="Tang Q."/>
            <person name="Xiao L."/>
            <person name="Rajput S."/>
            <person name="Deng P."/>
            <person name="Jia W."/>
            <person name="Huang R."/>
            <person name="Zhang M."/>
            <person name="Sun Y."/>
            <person name="Hu J."/>
            <person name="Fu X."/>
            <person name="Schnable P.S."/>
            <person name="Li F."/>
            <person name="Zhang H."/>
            <person name="Feng B."/>
            <person name="Zhu X."/>
            <person name="Liu R."/>
            <person name="Schnable J.C."/>
            <person name="Zhu J.-K."/>
            <person name="Zhang H."/>
        </authorList>
    </citation>
    <scope>NUCLEOTIDE SEQUENCE [LARGE SCALE GENOMIC DNA]</scope>
</reference>